<comment type="subcellular location">
    <subcellularLocation>
        <location evidence="1">Membrane</location>
    </subcellularLocation>
</comment>
<proteinExistence type="predicted"/>
<dbReference type="PANTHER" id="PTHR24061:SF545">
    <property type="entry name" value="VOMERONASAL 2, RECEPTOR 118-RELATED"/>
    <property type="match status" value="1"/>
</dbReference>
<dbReference type="InterPro" id="IPR001828">
    <property type="entry name" value="ANF_lig-bd_rcpt"/>
</dbReference>
<evidence type="ECO:0000313" key="8">
    <source>
        <dbReference type="Ensembl" id="ENSLAFP00000020760.1"/>
    </source>
</evidence>
<organism evidence="8 9">
    <name type="scientific">Loxodonta africana</name>
    <name type="common">African elephant</name>
    <dbReference type="NCBI Taxonomy" id="9785"/>
    <lineage>
        <taxon>Eukaryota</taxon>
        <taxon>Metazoa</taxon>
        <taxon>Chordata</taxon>
        <taxon>Craniata</taxon>
        <taxon>Vertebrata</taxon>
        <taxon>Euteleostomi</taxon>
        <taxon>Mammalia</taxon>
        <taxon>Eutheria</taxon>
        <taxon>Afrotheria</taxon>
        <taxon>Proboscidea</taxon>
        <taxon>Elephantidae</taxon>
        <taxon>Loxodonta</taxon>
    </lineage>
</organism>
<reference evidence="8" key="2">
    <citation type="submission" date="2025-08" db="UniProtKB">
        <authorList>
            <consortium name="Ensembl"/>
        </authorList>
    </citation>
    <scope>IDENTIFICATION</scope>
    <source>
        <strain evidence="8">Isolate ISIS603380</strain>
    </source>
</reference>
<reference evidence="8" key="3">
    <citation type="submission" date="2025-09" db="UniProtKB">
        <authorList>
            <consortium name="Ensembl"/>
        </authorList>
    </citation>
    <scope>IDENTIFICATION</scope>
    <source>
        <strain evidence="8">Isolate ISIS603380</strain>
    </source>
</reference>
<keyword evidence="3" id="KW-0732">Signal</keyword>
<dbReference type="InterPro" id="IPR028082">
    <property type="entry name" value="Peripla_BP_I"/>
</dbReference>
<dbReference type="Ensembl" id="ENSLAFT00000034598.1">
    <property type="protein sequence ID" value="ENSLAFP00000020760.1"/>
    <property type="gene ID" value="ENSLAFG00000026785.1"/>
</dbReference>
<dbReference type="Pfam" id="PF01094">
    <property type="entry name" value="ANF_receptor"/>
    <property type="match status" value="1"/>
</dbReference>
<dbReference type="AlphaFoldDB" id="G3TYV2"/>
<protein>
    <recommendedName>
        <fullName evidence="7">Receptor ligand binding region domain-containing protein</fullName>
    </recommendedName>
</protein>
<evidence type="ECO:0000256" key="4">
    <source>
        <dbReference type="ARBA" id="ARBA00022989"/>
    </source>
</evidence>
<dbReference type="PANTHER" id="PTHR24061">
    <property type="entry name" value="CALCIUM-SENSING RECEPTOR-RELATED"/>
    <property type="match status" value="1"/>
</dbReference>
<dbReference type="SUPFAM" id="SSF53822">
    <property type="entry name" value="Periplasmic binding protein-like I"/>
    <property type="match status" value="1"/>
</dbReference>
<dbReference type="GO" id="GO:0005886">
    <property type="term" value="C:plasma membrane"/>
    <property type="evidence" value="ECO:0007669"/>
    <property type="project" value="TreeGrafter"/>
</dbReference>
<accession>G3TYV2</accession>
<dbReference type="HOGENOM" id="CLU_005389_2_3_1"/>
<sequence>MASKDGFLVRGMIQLLMHFGWTWVGLFVSEDMKGEQFQDLEAEIVKESICVAFVEKVSEIRRLHEVSTLMLRDRIRDSLANVYILYGDAESIKFISYFTETYLISGKVWIMEENWHNLLHDIYSHWEKAIPGFRHFVKGVNPSRYPEDFYLRKIWLQIFNCLIVGTQCGEIENCPPNASLESVPVSMGMMNLSDSSYPVYNAVYTVAQALHEMLLINTEMGSTGNAEGPTLLPWQVHLLQRQDL</sequence>
<keyword evidence="2 6" id="KW-0812">Transmembrane</keyword>
<dbReference type="Gene3D" id="3.40.50.2300">
    <property type="match status" value="2"/>
</dbReference>
<feature type="transmembrane region" description="Helical" evidence="6">
    <location>
        <begin position="7"/>
        <end position="28"/>
    </location>
</feature>
<dbReference type="eggNOG" id="KOG1056">
    <property type="taxonomic scope" value="Eukaryota"/>
</dbReference>
<evidence type="ECO:0000256" key="1">
    <source>
        <dbReference type="ARBA" id="ARBA00004370"/>
    </source>
</evidence>
<dbReference type="InterPro" id="IPR000068">
    <property type="entry name" value="GPCR_3_Ca_sens_rcpt-rel"/>
</dbReference>
<dbReference type="GO" id="GO:0004930">
    <property type="term" value="F:G protein-coupled receptor activity"/>
    <property type="evidence" value="ECO:0007669"/>
    <property type="project" value="InterPro"/>
</dbReference>
<keyword evidence="5 6" id="KW-0472">Membrane</keyword>
<evidence type="ECO:0000259" key="7">
    <source>
        <dbReference type="Pfam" id="PF01094"/>
    </source>
</evidence>
<dbReference type="InParanoid" id="G3TYV2"/>
<dbReference type="Proteomes" id="UP000007646">
    <property type="component" value="Unassembled WGS sequence"/>
</dbReference>
<evidence type="ECO:0000256" key="6">
    <source>
        <dbReference type="SAM" id="Phobius"/>
    </source>
</evidence>
<dbReference type="STRING" id="9785.ENSLAFP00000020760"/>
<dbReference type="FunFam" id="3.40.50.2300:FF:000125">
    <property type="entry name" value="Vomeronasal 2, receptor 88"/>
    <property type="match status" value="1"/>
</dbReference>
<keyword evidence="9" id="KW-1185">Reference proteome</keyword>
<evidence type="ECO:0000256" key="2">
    <source>
        <dbReference type="ARBA" id="ARBA00022692"/>
    </source>
</evidence>
<evidence type="ECO:0000256" key="5">
    <source>
        <dbReference type="ARBA" id="ARBA00023136"/>
    </source>
</evidence>
<name>G3TYV2_LOXAF</name>
<reference evidence="8 9" key="1">
    <citation type="submission" date="2009-06" db="EMBL/GenBank/DDBJ databases">
        <title>The Genome Sequence of Loxodonta africana (African elephant).</title>
        <authorList>
            <person name="Di Palma F."/>
            <person name="Heiman D."/>
            <person name="Young S."/>
            <person name="Johnson J."/>
            <person name="Lander E.S."/>
            <person name="Lindblad-Toh K."/>
        </authorList>
    </citation>
    <scope>NUCLEOTIDE SEQUENCE [LARGE SCALE GENOMIC DNA]</scope>
    <source>
        <strain evidence="8 9">Isolate ISIS603380</strain>
    </source>
</reference>
<evidence type="ECO:0000256" key="3">
    <source>
        <dbReference type="ARBA" id="ARBA00022729"/>
    </source>
</evidence>
<keyword evidence="4 6" id="KW-1133">Transmembrane helix</keyword>
<dbReference type="OMA" id="LESNICT"/>
<dbReference type="GeneTree" id="ENSGT00950000182788"/>
<feature type="domain" description="Receptor ligand binding region" evidence="7">
    <location>
        <begin position="5"/>
        <end position="214"/>
    </location>
</feature>
<evidence type="ECO:0000313" key="9">
    <source>
        <dbReference type="Proteomes" id="UP000007646"/>
    </source>
</evidence>